<keyword evidence="2" id="KW-1185">Reference proteome</keyword>
<gene>
    <name evidence="1" type="ORF">K1T71_007296</name>
</gene>
<organism evidence="1 2">
    <name type="scientific">Dendrolimus kikuchii</name>
    <dbReference type="NCBI Taxonomy" id="765133"/>
    <lineage>
        <taxon>Eukaryota</taxon>
        <taxon>Metazoa</taxon>
        <taxon>Ecdysozoa</taxon>
        <taxon>Arthropoda</taxon>
        <taxon>Hexapoda</taxon>
        <taxon>Insecta</taxon>
        <taxon>Pterygota</taxon>
        <taxon>Neoptera</taxon>
        <taxon>Endopterygota</taxon>
        <taxon>Lepidoptera</taxon>
        <taxon>Glossata</taxon>
        <taxon>Ditrysia</taxon>
        <taxon>Bombycoidea</taxon>
        <taxon>Lasiocampidae</taxon>
        <taxon>Dendrolimus</taxon>
    </lineage>
</organism>
<accession>A0ACC1D099</accession>
<comment type="caution">
    <text evidence="1">The sequence shown here is derived from an EMBL/GenBank/DDBJ whole genome shotgun (WGS) entry which is preliminary data.</text>
</comment>
<sequence length="522" mass="58251">MMRLADKRFDDMKYRYENKEILTNAIIYETSPGGVVTRQAPYINRTDGGANCSGVSRIGRANRATRQHLSRRAPTDMLALVLLLVVAAAAAQNETLPRPPAPRREQFRVIYEWNAIDFEWASPEDRETYLNTSRYIPQNVLISGINFYGENLFLTMPRMLDGVPATLATIPVQQSDTAPKLKPFPSWSDNSIGNCAALQFVQNVEIDKNGIMWVLDNGRVGTLTQKPDPKCPPSIVLIDLKTGKNEMERFPFPPEVVNTNTTYLNDLVVDNRDGDYAYITDNSAVDPGIIVFRRSDKKSWKLRDTKSMSSVPDASLFRINGTTVNLPVNIDGIALSPQYRTEDGSIDRKVYYSPLSSFHLYAVDASVLRNETLSEKGEGALRPYVVDLGMKASQTDGMKMDATGILFFGLIGNSTIAEWNSTVDFHIGQRTIARDSNYIQWVDRFTFDDKGNIYVVINRLYNFVKNQVSLNEVNYRILKSHTGSKSYVFGEDLTPESAPHGAAVAHTLGASLLVVALAHLLA</sequence>
<evidence type="ECO:0000313" key="2">
    <source>
        <dbReference type="Proteomes" id="UP000824533"/>
    </source>
</evidence>
<evidence type="ECO:0000313" key="1">
    <source>
        <dbReference type="EMBL" id="KAJ0177287.1"/>
    </source>
</evidence>
<dbReference type="Proteomes" id="UP000824533">
    <property type="component" value="Linkage Group LG12"/>
</dbReference>
<name>A0ACC1D099_9NEOP</name>
<protein>
    <submittedName>
        <fullName evidence="1">Uncharacterized protein</fullName>
    </submittedName>
</protein>
<reference evidence="1 2" key="1">
    <citation type="journal article" date="2021" name="Front. Genet.">
        <title>Chromosome-Level Genome Assembly Reveals Significant Gene Expansion in the Toll and IMD Signaling Pathways of Dendrolimus kikuchii.</title>
        <authorList>
            <person name="Zhou J."/>
            <person name="Wu P."/>
            <person name="Xiong Z."/>
            <person name="Liu N."/>
            <person name="Zhao N."/>
            <person name="Ji M."/>
            <person name="Qiu Y."/>
            <person name="Yang B."/>
        </authorList>
    </citation>
    <scope>NUCLEOTIDE SEQUENCE [LARGE SCALE GENOMIC DNA]</scope>
    <source>
        <strain evidence="1">Ann1</strain>
    </source>
</reference>
<dbReference type="EMBL" id="CM034398">
    <property type="protein sequence ID" value="KAJ0177287.1"/>
    <property type="molecule type" value="Genomic_DNA"/>
</dbReference>
<proteinExistence type="predicted"/>